<reference evidence="1" key="1">
    <citation type="submission" date="2021-02" db="EMBL/GenBank/DDBJ databases">
        <authorList>
            <person name="Dougan E. K."/>
            <person name="Rhodes N."/>
            <person name="Thang M."/>
            <person name="Chan C."/>
        </authorList>
    </citation>
    <scope>NUCLEOTIDE SEQUENCE</scope>
</reference>
<dbReference type="EMBL" id="CAJNNW010018300">
    <property type="protein sequence ID" value="CAE8662687.1"/>
    <property type="molecule type" value="Genomic_DNA"/>
</dbReference>
<dbReference type="SUPFAM" id="SSF52540">
    <property type="entry name" value="P-loop containing nucleoside triphosphate hydrolases"/>
    <property type="match status" value="1"/>
</dbReference>
<accession>A0A813J1R3</accession>
<name>A0A813J1R3_POLGL</name>
<dbReference type="Gene3D" id="3.40.50.300">
    <property type="entry name" value="P-loop containing nucleotide triphosphate hydrolases"/>
    <property type="match status" value="1"/>
</dbReference>
<evidence type="ECO:0000313" key="1">
    <source>
        <dbReference type="EMBL" id="CAE8662687.1"/>
    </source>
</evidence>
<evidence type="ECO:0000313" key="2">
    <source>
        <dbReference type="Proteomes" id="UP000626109"/>
    </source>
</evidence>
<comment type="caution">
    <text evidence="1">The sequence shown here is derived from an EMBL/GenBank/DDBJ whole genome shotgun (WGS) entry which is preliminary data.</text>
</comment>
<proteinExistence type="predicted"/>
<dbReference type="Pfam" id="PF13245">
    <property type="entry name" value="AAA_19"/>
    <property type="match status" value="1"/>
</dbReference>
<organism evidence="1 2">
    <name type="scientific">Polarella glacialis</name>
    <name type="common">Dinoflagellate</name>
    <dbReference type="NCBI Taxonomy" id="89957"/>
    <lineage>
        <taxon>Eukaryota</taxon>
        <taxon>Sar</taxon>
        <taxon>Alveolata</taxon>
        <taxon>Dinophyceae</taxon>
        <taxon>Suessiales</taxon>
        <taxon>Suessiaceae</taxon>
        <taxon>Polarella</taxon>
    </lineage>
</organism>
<gene>
    <name evidence="1" type="ORF">PGLA2088_LOCUS14982</name>
</gene>
<dbReference type="AlphaFoldDB" id="A0A813J1R3"/>
<protein>
    <recommendedName>
        <fullName evidence="3">ATP-dependent DNA helicase</fullName>
    </recommendedName>
</protein>
<dbReference type="Proteomes" id="UP000626109">
    <property type="component" value="Unassembled WGS sequence"/>
</dbReference>
<evidence type="ECO:0008006" key="3">
    <source>
        <dbReference type="Google" id="ProtNLM"/>
    </source>
</evidence>
<dbReference type="InterPro" id="IPR027417">
    <property type="entry name" value="P-loop_NTPase"/>
</dbReference>
<sequence length="172" mass="19137">MRGLSRDRKKAVALFALAMQKEWESRPDKTQHLLSRSGCKCRALIVGSGGCGKTRIINYVLKPLFAKFYGREGVLTQGPSNKAARLIKGKTMRSANKLMATSSLRTVHLRLKPSERAALQQITEPLGALLLDEFSQMQGQLVHADHTADREHTTSMYLSMQSPSRPSVAFHM</sequence>